<dbReference type="EMBL" id="PGGS01000058">
    <property type="protein sequence ID" value="PNH10385.1"/>
    <property type="molecule type" value="Genomic_DNA"/>
</dbReference>
<accession>A0A2J8ACY5</accession>
<reference evidence="2 3" key="1">
    <citation type="journal article" date="2017" name="Mol. Biol. Evol.">
        <title>The 4-celled Tetrabaena socialis nuclear genome reveals the essential components for genetic control of cell number at the origin of multicellularity in the volvocine lineage.</title>
        <authorList>
            <person name="Featherston J."/>
            <person name="Arakaki Y."/>
            <person name="Hanschen E.R."/>
            <person name="Ferris P.J."/>
            <person name="Michod R.E."/>
            <person name="Olson B.J.S.C."/>
            <person name="Nozaki H."/>
            <person name="Durand P.M."/>
        </authorList>
    </citation>
    <scope>NUCLEOTIDE SEQUENCE [LARGE SCALE GENOMIC DNA]</scope>
    <source>
        <strain evidence="2 3">NIES-571</strain>
    </source>
</reference>
<dbReference type="AlphaFoldDB" id="A0A2J8ACY5"/>
<name>A0A2J8ACY5_9CHLO</name>
<sequence length="171" mass="18997">MMYRPGALGPASGPPPTSVASSSDTLAAPDNNDPHRLLKLSHSLRYQLRQPLAKQPVAADQQFQAPQVQVPPGHVSEWGPQQPMGPQQQVHPFQQQQQQQLYPGSPQLLQQQQMQQQPWVQHPQQQQHHGSPQHPQQQPGMQHPQAQLPPINGPGTRSGPYTGFASKDWLQ</sequence>
<feature type="region of interest" description="Disordered" evidence="1">
    <location>
        <begin position="1"/>
        <end position="36"/>
    </location>
</feature>
<evidence type="ECO:0000313" key="2">
    <source>
        <dbReference type="EMBL" id="PNH10385.1"/>
    </source>
</evidence>
<dbReference type="Proteomes" id="UP000236333">
    <property type="component" value="Unassembled WGS sequence"/>
</dbReference>
<organism evidence="2 3">
    <name type="scientific">Tetrabaena socialis</name>
    <dbReference type="NCBI Taxonomy" id="47790"/>
    <lineage>
        <taxon>Eukaryota</taxon>
        <taxon>Viridiplantae</taxon>
        <taxon>Chlorophyta</taxon>
        <taxon>core chlorophytes</taxon>
        <taxon>Chlorophyceae</taxon>
        <taxon>CS clade</taxon>
        <taxon>Chlamydomonadales</taxon>
        <taxon>Tetrabaenaceae</taxon>
        <taxon>Tetrabaena</taxon>
    </lineage>
</organism>
<feature type="compositionally biased region" description="Low complexity" evidence="1">
    <location>
        <begin position="1"/>
        <end position="11"/>
    </location>
</feature>
<feature type="non-terminal residue" evidence="2">
    <location>
        <position position="171"/>
    </location>
</feature>
<protein>
    <submittedName>
        <fullName evidence="2">Uncharacterized protein</fullName>
    </submittedName>
</protein>
<gene>
    <name evidence="2" type="ORF">TSOC_002884</name>
</gene>
<feature type="region of interest" description="Disordered" evidence="1">
    <location>
        <begin position="51"/>
        <end position="171"/>
    </location>
</feature>
<dbReference type="OrthoDB" id="532343at2759"/>
<keyword evidence="3" id="KW-1185">Reference proteome</keyword>
<feature type="compositionally biased region" description="Low complexity" evidence="1">
    <location>
        <begin position="79"/>
        <end position="148"/>
    </location>
</feature>
<evidence type="ECO:0000256" key="1">
    <source>
        <dbReference type="SAM" id="MobiDB-lite"/>
    </source>
</evidence>
<evidence type="ECO:0000313" key="3">
    <source>
        <dbReference type="Proteomes" id="UP000236333"/>
    </source>
</evidence>
<feature type="compositionally biased region" description="Low complexity" evidence="1">
    <location>
        <begin position="55"/>
        <end position="72"/>
    </location>
</feature>
<proteinExistence type="predicted"/>
<comment type="caution">
    <text evidence="2">The sequence shown here is derived from an EMBL/GenBank/DDBJ whole genome shotgun (WGS) entry which is preliminary data.</text>
</comment>